<gene>
    <name evidence="9" type="ORF">O3P69_009301</name>
</gene>
<feature type="domain" description="Plastocyanin-like" evidence="6">
    <location>
        <begin position="147"/>
        <end position="295"/>
    </location>
</feature>
<dbReference type="Pfam" id="PF00394">
    <property type="entry name" value="Cu-oxidase"/>
    <property type="match status" value="1"/>
</dbReference>
<evidence type="ECO:0000256" key="4">
    <source>
        <dbReference type="ARBA" id="ARBA00023008"/>
    </source>
</evidence>
<dbReference type="GO" id="GO:0005886">
    <property type="term" value="C:plasma membrane"/>
    <property type="evidence" value="ECO:0007669"/>
    <property type="project" value="TreeGrafter"/>
</dbReference>
<dbReference type="FunFam" id="2.60.40.420:FF:000045">
    <property type="entry name" value="Laccase 2"/>
    <property type="match status" value="1"/>
</dbReference>
<dbReference type="CDD" id="cd13884">
    <property type="entry name" value="CuRO_2_tcLCC_insect_like"/>
    <property type="match status" value="1"/>
</dbReference>
<dbReference type="InterPro" id="IPR033138">
    <property type="entry name" value="Cu_oxidase_CS"/>
</dbReference>
<evidence type="ECO:0000256" key="2">
    <source>
        <dbReference type="ARBA" id="ARBA00022723"/>
    </source>
</evidence>
<dbReference type="EMBL" id="JARAKH010000035">
    <property type="protein sequence ID" value="KAK8384395.1"/>
    <property type="molecule type" value="Genomic_DNA"/>
</dbReference>
<dbReference type="InterPro" id="IPR011706">
    <property type="entry name" value="Cu-oxidase_C"/>
</dbReference>
<evidence type="ECO:0000259" key="6">
    <source>
        <dbReference type="Pfam" id="PF00394"/>
    </source>
</evidence>
<dbReference type="GO" id="GO:0006826">
    <property type="term" value="P:iron ion transport"/>
    <property type="evidence" value="ECO:0007669"/>
    <property type="project" value="TreeGrafter"/>
</dbReference>
<dbReference type="InterPro" id="IPR001117">
    <property type="entry name" value="Cu-oxidase_2nd"/>
</dbReference>
<dbReference type="GO" id="GO:0005507">
    <property type="term" value="F:copper ion binding"/>
    <property type="evidence" value="ECO:0007669"/>
    <property type="project" value="InterPro"/>
</dbReference>
<dbReference type="GO" id="GO:0016491">
    <property type="term" value="F:oxidoreductase activity"/>
    <property type="evidence" value="ECO:0007669"/>
    <property type="project" value="UniProtKB-KW"/>
</dbReference>
<dbReference type="AlphaFoldDB" id="A0AAW0T9Z1"/>
<dbReference type="PANTHER" id="PTHR11709">
    <property type="entry name" value="MULTI-COPPER OXIDASE"/>
    <property type="match status" value="1"/>
</dbReference>
<name>A0AAW0T9Z1_SCYPA</name>
<keyword evidence="10" id="KW-1185">Reference proteome</keyword>
<dbReference type="Pfam" id="PF07732">
    <property type="entry name" value="Cu-oxidase_3"/>
    <property type="match status" value="1"/>
</dbReference>
<feature type="region of interest" description="Disordered" evidence="5">
    <location>
        <begin position="489"/>
        <end position="508"/>
    </location>
</feature>
<proteinExistence type="inferred from homology"/>
<comment type="caution">
    <text evidence="9">The sequence shown here is derived from an EMBL/GenBank/DDBJ whole genome shotgun (WGS) entry which is preliminary data.</text>
</comment>
<comment type="similarity">
    <text evidence="1">Belongs to the multicopper oxidase family.</text>
</comment>
<protein>
    <submittedName>
        <fullName evidence="9">Uncharacterized protein</fullName>
    </submittedName>
</protein>
<evidence type="ECO:0000256" key="3">
    <source>
        <dbReference type="ARBA" id="ARBA00023002"/>
    </source>
</evidence>
<dbReference type="CDD" id="cd13858">
    <property type="entry name" value="CuRO_1_tcLCC2_insect_like"/>
    <property type="match status" value="1"/>
</dbReference>
<dbReference type="PANTHER" id="PTHR11709:SF394">
    <property type="entry name" value="FI03373P-RELATED"/>
    <property type="match status" value="1"/>
</dbReference>
<sequence>MSRACYDCPRNKTDCERPECITADGSRRMIFTVNKQLPGPAIQVCVGDKVLVDVMNNLPSSAIALHWHGVTMGATSALPDARSTPYMDGAAGVTQCPIPPGSGFRYAFFATDPGTHMWHAGLERGDGLFGALIVTQSSEDDPYVHIEEHMLVISDWYNKSSVALLADRHSAGPPPRPSALLINGRGTRVTSPAVPPPRLLIQEGTRYRLRVVSAAAALCPVTLNVEGHDLIILALDGEPVSFVNASTILLNPGERYDVMFRAEQEFSSRPNGTFWVRVVGGGACEGLYQHAALQYLPDDFANFTVNDTLPEVPPVTAPSSDEESMKYFTGSCDAPGQRCLSHLSSLSPVPSRITSARADHTLYLAFMRRYSHNQHYYSLFYYDIFSDPEGKRLRTPQINNLSFRPPPKPLLTNWKALKSENCSADTGVRVNQCVMDFCECIHVIPIKKGALVEMVMVGEGPANETAEPVHIHGYKFWVLSQVEASALPEIPPFPTPPPPANGTTPPPPPLPPFLYRDGAKKLDEQGQLVRDLNSPILKDTVSVPAGGYTIVRFIADHPGLWLLESQVSLSAASGMALVLQVGEKNDVPSRPPPDFPTC</sequence>
<feature type="domain" description="Plastocyanin-like" evidence="7">
    <location>
        <begin position="425"/>
        <end position="583"/>
    </location>
</feature>
<dbReference type="CDD" id="cd13905">
    <property type="entry name" value="CuRO_3_tcLLC2_insect_like"/>
    <property type="match status" value="1"/>
</dbReference>
<keyword evidence="4" id="KW-0186">Copper</keyword>
<organism evidence="9 10">
    <name type="scientific">Scylla paramamosain</name>
    <name type="common">Mud crab</name>
    <dbReference type="NCBI Taxonomy" id="85552"/>
    <lineage>
        <taxon>Eukaryota</taxon>
        <taxon>Metazoa</taxon>
        <taxon>Ecdysozoa</taxon>
        <taxon>Arthropoda</taxon>
        <taxon>Crustacea</taxon>
        <taxon>Multicrustacea</taxon>
        <taxon>Malacostraca</taxon>
        <taxon>Eumalacostraca</taxon>
        <taxon>Eucarida</taxon>
        <taxon>Decapoda</taxon>
        <taxon>Pleocyemata</taxon>
        <taxon>Brachyura</taxon>
        <taxon>Eubrachyura</taxon>
        <taxon>Portunoidea</taxon>
        <taxon>Portunidae</taxon>
        <taxon>Portuninae</taxon>
        <taxon>Scylla</taxon>
    </lineage>
</organism>
<evidence type="ECO:0000313" key="9">
    <source>
        <dbReference type="EMBL" id="KAK8384395.1"/>
    </source>
</evidence>
<keyword evidence="3" id="KW-0560">Oxidoreductase</keyword>
<dbReference type="PROSITE" id="PS00079">
    <property type="entry name" value="MULTICOPPER_OXIDASE1"/>
    <property type="match status" value="1"/>
</dbReference>
<evidence type="ECO:0000256" key="1">
    <source>
        <dbReference type="ARBA" id="ARBA00010609"/>
    </source>
</evidence>
<evidence type="ECO:0000259" key="8">
    <source>
        <dbReference type="Pfam" id="PF07732"/>
    </source>
</evidence>
<dbReference type="InterPro" id="IPR008972">
    <property type="entry name" value="Cupredoxin"/>
</dbReference>
<reference evidence="9 10" key="1">
    <citation type="submission" date="2023-03" db="EMBL/GenBank/DDBJ databases">
        <title>High-quality genome of Scylla paramamosain provides insights in environmental adaptation.</title>
        <authorList>
            <person name="Zhang L."/>
        </authorList>
    </citation>
    <scope>NUCLEOTIDE SEQUENCE [LARGE SCALE GENOMIC DNA]</scope>
    <source>
        <strain evidence="9">LZ_2023a</strain>
        <tissue evidence="9">Muscle</tissue>
    </source>
</reference>
<keyword evidence="2" id="KW-0479">Metal-binding</keyword>
<dbReference type="SUPFAM" id="SSF49503">
    <property type="entry name" value="Cupredoxins"/>
    <property type="match status" value="3"/>
</dbReference>
<feature type="domain" description="Plastocyanin-like" evidence="8">
    <location>
        <begin position="21"/>
        <end position="137"/>
    </location>
</feature>
<dbReference type="InterPro" id="IPR011707">
    <property type="entry name" value="Cu-oxidase-like_N"/>
</dbReference>
<evidence type="ECO:0000259" key="7">
    <source>
        <dbReference type="Pfam" id="PF07731"/>
    </source>
</evidence>
<dbReference type="Proteomes" id="UP001487740">
    <property type="component" value="Unassembled WGS sequence"/>
</dbReference>
<dbReference type="Pfam" id="PF07731">
    <property type="entry name" value="Cu-oxidase_2"/>
    <property type="match status" value="1"/>
</dbReference>
<dbReference type="Gene3D" id="2.60.40.420">
    <property type="entry name" value="Cupredoxins - blue copper proteins"/>
    <property type="match status" value="3"/>
</dbReference>
<dbReference type="InterPro" id="IPR045087">
    <property type="entry name" value="Cu-oxidase_fam"/>
</dbReference>
<evidence type="ECO:0000313" key="10">
    <source>
        <dbReference type="Proteomes" id="UP001487740"/>
    </source>
</evidence>
<accession>A0AAW0T9Z1</accession>
<evidence type="ECO:0000256" key="5">
    <source>
        <dbReference type="SAM" id="MobiDB-lite"/>
    </source>
</evidence>